<organism evidence="2 3">
    <name type="scientific">Okeania hirsuta</name>
    <dbReference type="NCBI Taxonomy" id="1458930"/>
    <lineage>
        <taxon>Bacteria</taxon>
        <taxon>Bacillati</taxon>
        <taxon>Cyanobacteriota</taxon>
        <taxon>Cyanophyceae</taxon>
        <taxon>Oscillatoriophycideae</taxon>
        <taxon>Oscillatoriales</taxon>
        <taxon>Microcoleaceae</taxon>
        <taxon>Okeania</taxon>
    </lineage>
</organism>
<comment type="caution">
    <text evidence="2">The sequence shown here is derived from an EMBL/GenBank/DDBJ whole genome shotgun (WGS) entry which is preliminary data.</text>
</comment>
<evidence type="ECO:0000313" key="3">
    <source>
        <dbReference type="Proteomes" id="UP000269154"/>
    </source>
</evidence>
<evidence type="ECO:0000313" key="2">
    <source>
        <dbReference type="EMBL" id="RQH19015.1"/>
    </source>
</evidence>
<dbReference type="EMBL" id="RCBY01000455">
    <property type="protein sequence ID" value="RQH19015.1"/>
    <property type="molecule type" value="Genomic_DNA"/>
</dbReference>
<dbReference type="Proteomes" id="UP000269154">
    <property type="component" value="Unassembled WGS sequence"/>
</dbReference>
<dbReference type="InterPro" id="IPR055353">
    <property type="entry name" value="DUF7619"/>
</dbReference>
<dbReference type="Pfam" id="PF24595">
    <property type="entry name" value="DUF7619"/>
    <property type="match status" value="1"/>
</dbReference>
<gene>
    <name evidence="2" type="ORF">D5R40_32650</name>
</gene>
<keyword evidence="3" id="KW-1185">Reference proteome</keyword>
<dbReference type="OrthoDB" id="1524003at2"/>
<accession>A0A3N6P7K4</accession>
<reference evidence="2 3" key="1">
    <citation type="journal article" date="2018" name="ACS Chem. Biol.">
        <title>Ketoreductase domain dysfunction expands chemodiversity: malyngamide biosynthesis in the cyanobacterium Okeania hirsuta.</title>
        <authorList>
            <person name="Moss N.A."/>
            <person name="Leao T."/>
            <person name="Rankin M."/>
            <person name="McCullough T.M."/>
            <person name="Qu P."/>
            <person name="Korobeynikov A."/>
            <person name="Smith J.L."/>
            <person name="Gerwick L."/>
            <person name="Gerwick W.H."/>
        </authorList>
    </citation>
    <scope>NUCLEOTIDE SEQUENCE [LARGE SCALE GENOMIC DNA]</scope>
    <source>
        <strain evidence="2 3">PAB10Feb10-1</strain>
    </source>
</reference>
<name>A0A3N6P7K4_9CYAN</name>
<proteinExistence type="predicted"/>
<dbReference type="AlphaFoldDB" id="A0A3N6P7K4"/>
<feature type="domain" description="DUF7619" evidence="1">
    <location>
        <begin position="6"/>
        <end position="135"/>
    </location>
</feature>
<protein>
    <recommendedName>
        <fullName evidence="1">DUF7619 domain-containing protein</fullName>
    </recommendedName>
</protein>
<sequence>MVGAVDPNDILVFPTGAIEKEDVLTYKIRFQNVGTKFAQRVFIQDTISPFLDLASFELQGASHDYKYQISEDRVISFTFDRIFLPDSNSNEAASHGFIEYKIMPGQAIPAGTIIENRAAIQFDYSEFIITNTVQNQVVNPSNGQEQNKLYLSVSPNPLEVEAQAEIRHIEDAGVRIPI</sequence>
<evidence type="ECO:0000259" key="1">
    <source>
        <dbReference type="Pfam" id="PF24595"/>
    </source>
</evidence>